<dbReference type="AlphaFoldDB" id="A0A4Z1SYI3"/>
<gene>
    <name evidence="2" type="ORF">GMRT_12303</name>
</gene>
<dbReference type="Proteomes" id="UP000315496">
    <property type="component" value="Chromosome 1"/>
</dbReference>
<name>A0A4Z1SYI3_GIAMU</name>
<sequence>MESGRSVDYSKFHFCNWPGPIQRYAIKRQTILLSPDVCKDILKDSTILDPSVHPHLDALTKQIPLKGPTFIKVDGAAPTDCAHIVEKISCVVPLNVLMLLKVSEKIRQEVMNPDHLPLTKFDKELPFDPSRPHHLYLMPYERLCKALEYRVFLKDYVVILICPRYHCIITDVTADILRFVNVFLLEHIKGSMGTPDLIIDLYCDVDDGMCSSILLIDMEPLIDDRVDEDTCVLGKDALLERLKIPPNEVNLNYLFQNPTTERLNAMPKSTYLNSFPYELTQGMLTGTITEIIGKVREIERKQKAAELEKRLTTVAMASNTSEFLKV</sequence>
<reference evidence="2 3" key="1">
    <citation type="submission" date="2019-05" db="EMBL/GenBank/DDBJ databases">
        <title>The compact genome of Giardia muris reveals important steps in the evolution of intestinal protozoan parasites.</title>
        <authorList>
            <person name="Xu F."/>
            <person name="Jimenez-Gonzalez A."/>
            <person name="Einarsson E."/>
            <person name="Astvaldsson A."/>
            <person name="Peirasmaki D."/>
            <person name="Eckmann L."/>
            <person name="Andersson J.O."/>
            <person name="Svard S.G."/>
            <person name="Jerlstrom-Hultqvist J."/>
        </authorList>
    </citation>
    <scope>NUCLEOTIDE SEQUENCE [LARGE SCALE GENOMIC DNA]</scope>
    <source>
        <strain evidence="2 3">Roberts-Thomson</strain>
    </source>
</reference>
<accession>A0A4Z1SYI3</accession>
<dbReference type="InterPro" id="IPR009772">
    <property type="entry name" value="CDC123"/>
</dbReference>
<protein>
    <submittedName>
        <fullName evidence="2">D123 family protein</fullName>
    </submittedName>
</protein>
<evidence type="ECO:0000313" key="3">
    <source>
        <dbReference type="Proteomes" id="UP000315496"/>
    </source>
</evidence>
<dbReference type="Pfam" id="PF07065">
    <property type="entry name" value="D123"/>
    <property type="match status" value="1"/>
</dbReference>
<proteinExistence type="inferred from homology"/>
<dbReference type="GO" id="GO:0005737">
    <property type="term" value="C:cytoplasm"/>
    <property type="evidence" value="ECO:0007669"/>
    <property type="project" value="TreeGrafter"/>
</dbReference>
<dbReference type="OrthoDB" id="360540at2759"/>
<dbReference type="VEuPathDB" id="GiardiaDB:GMRT_12303"/>
<evidence type="ECO:0000256" key="1">
    <source>
        <dbReference type="ARBA" id="ARBA00011047"/>
    </source>
</evidence>
<keyword evidence="3" id="KW-1185">Reference proteome</keyword>
<dbReference type="EMBL" id="VDLU01000001">
    <property type="protein sequence ID" value="TNJ30540.1"/>
    <property type="molecule type" value="Genomic_DNA"/>
</dbReference>
<organism evidence="2 3">
    <name type="scientific">Giardia muris</name>
    <dbReference type="NCBI Taxonomy" id="5742"/>
    <lineage>
        <taxon>Eukaryota</taxon>
        <taxon>Metamonada</taxon>
        <taxon>Diplomonadida</taxon>
        <taxon>Hexamitidae</taxon>
        <taxon>Giardiinae</taxon>
        <taxon>Giardia</taxon>
    </lineage>
</organism>
<dbReference type="PANTHER" id="PTHR15323:SF6">
    <property type="entry name" value="CELL DIVISION CYCLE PROTEIN 123 HOMOLOG"/>
    <property type="match status" value="1"/>
</dbReference>
<comment type="caution">
    <text evidence="2">The sequence shown here is derived from an EMBL/GenBank/DDBJ whole genome shotgun (WGS) entry which is preliminary data.</text>
</comment>
<comment type="similarity">
    <text evidence="1">Belongs to the CDC123 family.</text>
</comment>
<dbReference type="PANTHER" id="PTHR15323">
    <property type="entry name" value="D123 PROTEIN"/>
    <property type="match status" value="1"/>
</dbReference>
<evidence type="ECO:0000313" key="2">
    <source>
        <dbReference type="EMBL" id="TNJ30540.1"/>
    </source>
</evidence>